<accession>A0ABZ1GB27</accession>
<proteinExistence type="predicted"/>
<name>A0ABZ1GB27_9ACTN</name>
<dbReference type="Proteomes" id="UP001330827">
    <property type="component" value="Chromosome"/>
</dbReference>
<reference evidence="1 2" key="1">
    <citation type="submission" date="2022-10" db="EMBL/GenBank/DDBJ databases">
        <title>The complete genomes of actinobacterial strains from the NBC collection.</title>
        <authorList>
            <person name="Joergensen T.S."/>
            <person name="Alvarez Arevalo M."/>
            <person name="Sterndorff E.B."/>
            <person name="Faurdal D."/>
            <person name="Vuksanovic O."/>
            <person name="Mourched A.-S."/>
            <person name="Charusanti P."/>
            <person name="Shaw S."/>
            <person name="Blin K."/>
            <person name="Weber T."/>
        </authorList>
    </citation>
    <scope>NUCLEOTIDE SEQUENCE [LARGE SCALE GENOMIC DNA]</scope>
    <source>
        <strain evidence="1 2">NBC 01769</strain>
    </source>
</reference>
<protein>
    <submittedName>
        <fullName evidence="1">Uncharacterized protein</fullName>
    </submittedName>
</protein>
<gene>
    <name evidence="1" type="ORF">OIE64_31985</name>
</gene>
<organism evidence="1 2">
    <name type="scientific">Streptomyces brevispora</name>
    <dbReference type="NCBI Taxonomy" id="887462"/>
    <lineage>
        <taxon>Bacteria</taxon>
        <taxon>Bacillati</taxon>
        <taxon>Actinomycetota</taxon>
        <taxon>Actinomycetes</taxon>
        <taxon>Kitasatosporales</taxon>
        <taxon>Streptomycetaceae</taxon>
        <taxon>Streptomyces</taxon>
    </lineage>
</organism>
<keyword evidence="2" id="KW-1185">Reference proteome</keyword>
<dbReference type="EMBL" id="CP109114">
    <property type="protein sequence ID" value="WSC16995.1"/>
    <property type="molecule type" value="Genomic_DNA"/>
</dbReference>
<evidence type="ECO:0000313" key="1">
    <source>
        <dbReference type="EMBL" id="WSC16995.1"/>
    </source>
</evidence>
<sequence>MRLRREAAVSTHIGSIFSTLDLPVDPDGHGRVLAVPAHLRA</sequence>
<dbReference type="RefSeq" id="WP_280118736.1">
    <property type="nucleotide sequence ID" value="NZ_CP109114.1"/>
</dbReference>
<evidence type="ECO:0000313" key="2">
    <source>
        <dbReference type="Proteomes" id="UP001330827"/>
    </source>
</evidence>